<keyword evidence="3" id="KW-1185">Reference proteome</keyword>
<comment type="caution">
    <text evidence="2">The sequence shown here is derived from an EMBL/GenBank/DDBJ whole genome shotgun (WGS) entry which is preliminary data.</text>
</comment>
<name>A0AA38NYV0_9AGAR</name>
<feature type="compositionally biased region" description="Polar residues" evidence="1">
    <location>
        <begin position="129"/>
        <end position="141"/>
    </location>
</feature>
<accession>A0AA38NYV0</accession>
<dbReference type="AlphaFoldDB" id="A0AA38NYV0"/>
<reference evidence="2" key="1">
    <citation type="submission" date="2022-08" db="EMBL/GenBank/DDBJ databases">
        <authorList>
            <consortium name="DOE Joint Genome Institute"/>
            <person name="Min B."/>
            <person name="Riley R."/>
            <person name="Sierra-Patev S."/>
            <person name="Naranjo-Ortiz M."/>
            <person name="Looney B."/>
            <person name="Konkel Z."/>
            <person name="Slot J.C."/>
            <person name="Sakamoto Y."/>
            <person name="Steenwyk J.L."/>
            <person name="Rokas A."/>
            <person name="Carro J."/>
            <person name="Camarero S."/>
            <person name="Ferreira P."/>
            <person name="Molpeceres G."/>
            <person name="Ruiz-Duenas F.J."/>
            <person name="Serrano A."/>
            <person name="Henrissat B."/>
            <person name="Drula E."/>
            <person name="Hughes K.W."/>
            <person name="Mata J.L."/>
            <person name="Ishikawa N.K."/>
            <person name="Vargas-Isla R."/>
            <person name="Ushijima S."/>
            <person name="Smith C.A."/>
            <person name="Ahrendt S."/>
            <person name="Andreopoulos W."/>
            <person name="He G."/>
            <person name="Labutti K."/>
            <person name="Lipzen A."/>
            <person name="Ng V."/>
            <person name="Sandor L."/>
            <person name="Barry K."/>
            <person name="Martinez A.T."/>
            <person name="Xiao Y."/>
            <person name="Gibbons J.G."/>
            <person name="Terashima K."/>
            <person name="Hibbett D.S."/>
            <person name="Grigoriev I.V."/>
        </authorList>
    </citation>
    <scope>NUCLEOTIDE SEQUENCE</scope>
    <source>
        <strain evidence="2">TFB9207</strain>
    </source>
</reference>
<dbReference type="EMBL" id="MU806757">
    <property type="protein sequence ID" value="KAJ3833164.1"/>
    <property type="molecule type" value="Genomic_DNA"/>
</dbReference>
<feature type="compositionally biased region" description="Basic and acidic residues" evidence="1">
    <location>
        <begin position="113"/>
        <end position="125"/>
    </location>
</feature>
<evidence type="ECO:0000313" key="2">
    <source>
        <dbReference type="EMBL" id="KAJ3833164.1"/>
    </source>
</evidence>
<gene>
    <name evidence="2" type="ORF">F5878DRAFT_420910</name>
</gene>
<organism evidence="2 3">
    <name type="scientific">Lentinula raphanica</name>
    <dbReference type="NCBI Taxonomy" id="153919"/>
    <lineage>
        <taxon>Eukaryota</taxon>
        <taxon>Fungi</taxon>
        <taxon>Dikarya</taxon>
        <taxon>Basidiomycota</taxon>
        <taxon>Agaricomycotina</taxon>
        <taxon>Agaricomycetes</taxon>
        <taxon>Agaricomycetidae</taxon>
        <taxon>Agaricales</taxon>
        <taxon>Marasmiineae</taxon>
        <taxon>Omphalotaceae</taxon>
        <taxon>Lentinula</taxon>
    </lineage>
</organism>
<sequence>MAHSSTHVFFANPQPDVLSDAEISLVRKLFADFDQAWNHSIIQDRLRHARRHSSDSSSFLNGMTLFSVIWTSSKRADFQNSRVVWMAMRAELETNGVLPKLVSKFNERVAEYRKKGSEKTYEAPRRSTPGASQSLGDSISSAWKEHQEQRKARGTKASGNLISGSSRTSGEPSSTFFVREHPSSVRGPATESGNFAVPSSFTQPFDNVGNPGPYEEEELARNNRFHPSFADPRLQLRSPRSMGSGFNAMPQMQTFNYSGYEHYLNPPSFSNESTYVYPGSQQSQQSTAYTVTRPGAYSPASAPYSTPNHASQWDSYPAQDYQQKQPASYLPGTSMQSYITSPPFDPTMGPNAAALMASRSDTVEGDWNSVFADGFQDQGYERMQHEQGYEYNGGQAQWDMMNSGYGSGGGYDDNTHRMMGYGRGQR</sequence>
<feature type="compositionally biased region" description="Low complexity" evidence="1">
    <location>
        <begin position="163"/>
        <end position="175"/>
    </location>
</feature>
<evidence type="ECO:0000313" key="3">
    <source>
        <dbReference type="Proteomes" id="UP001163846"/>
    </source>
</evidence>
<evidence type="ECO:0000256" key="1">
    <source>
        <dbReference type="SAM" id="MobiDB-lite"/>
    </source>
</evidence>
<feature type="compositionally biased region" description="Polar residues" evidence="1">
    <location>
        <begin position="191"/>
        <end position="205"/>
    </location>
</feature>
<protein>
    <submittedName>
        <fullName evidence="2">Uncharacterized protein</fullName>
    </submittedName>
</protein>
<feature type="region of interest" description="Disordered" evidence="1">
    <location>
        <begin position="113"/>
        <end position="215"/>
    </location>
</feature>
<dbReference type="Proteomes" id="UP001163846">
    <property type="component" value="Unassembled WGS sequence"/>
</dbReference>
<proteinExistence type="predicted"/>